<reference evidence="1" key="1">
    <citation type="submission" date="2014-09" db="EMBL/GenBank/DDBJ databases">
        <authorList>
            <person name="Magalhaes I.L.F."/>
            <person name="Oliveira U."/>
            <person name="Santos F.R."/>
            <person name="Vidigal T.H.D.A."/>
            <person name="Brescovit A.D."/>
            <person name="Santos A.J."/>
        </authorList>
    </citation>
    <scope>NUCLEOTIDE SEQUENCE</scope>
    <source>
        <tissue evidence="1">Shoot tissue taken approximately 20 cm above the soil surface</tissue>
    </source>
</reference>
<evidence type="ECO:0000313" key="1">
    <source>
        <dbReference type="EMBL" id="JAE06958.1"/>
    </source>
</evidence>
<name>A0A0A9FFC2_ARUDO</name>
<organism evidence="1">
    <name type="scientific">Arundo donax</name>
    <name type="common">Giant reed</name>
    <name type="synonym">Donax arundinaceus</name>
    <dbReference type="NCBI Taxonomy" id="35708"/>
    <lineage>
        <taxon>Eukaryota</taxon>
        <taxon>Viridiplantae</taxon>
        <taxon>Streptophyta</taxon>
        <taxon>Embryophyta</taxon>
        <taxon>Tracheophyta</taxon>
        <taxon>Spermatophyta</taxon>
        <taxon>Magnoliopsida</taxon>
        <taxon>Liliopsida</taxon>
        <taxon>Poales</taxon>
        <taxon>Poaceae</taxon>
        <taxon>PACMAD clade</taxon>
        <taxon>Arundinoideae</taxon>
        <taxon>Arundineae</taxon>
        <taxon>Arundo</taxon>
    </lineage>
</organism>
<accession>A0A0A9FFC2</accession>
<dbReference type="AlphaFoldDB" id="A0A0A9FFC2"/>
<dbReference type="EMBL" id="GBRH01190938">
    <property type="protein sequence ID" value="JAE06958.1"/>
    <property type="molecule type" value="Transcribed_RNA"/>
</dbReference>
<protein>
    <submittedName>
        <fullName evidence="1">Uncharacterized protein</fullName>
    </submittedName>
</protein>
<proteinExistence type="predicted"/>
<sequence length="47" mass="5334">MQKRMLVTYKTTVSNIQIASINQLAGKVCTRLVLTSRPSEYDLAFPF</sequence>
<reference evidence="1" key="2">
    <citation type="journal article" date="2015" name="Data Brief">
        <title>Shoot transcriptome of the giant reed, Arundo donax.</title>
        <authorList>
            <person name="Barrero R.A."/>
            <person name="Guerrero F.D."/>
            <person name="Moolhuijzen P."/>
            <person name="Goolsby J.A."/>
            <person name="Tidwell J."/>
            <person name="Bellgard S.E."/>
            <person name="Bellgard M.I."/>
        </authorList>
    </citation>
    <scope>NUCLEOTIDE SEQUENCE</scope>
    <source>
        <tissue evidence="1">Shoot tissue taken approximately 20 cm above the soil surface</tissue>
    </source>
</reference>